<evidence type="ECO:0000259" key="1">
    <source>
        <dbReference type="Pfam" id="PF13302"/>
    </source>
</evidence>
<dbReference type="Gene3D" id="3.40.630.30">
    <property type="match status" value="1"/>
</dbReference>
<reference evidence="2 3" key="1">
    <citation type="journal article" date="2019" name="Int. J. Syst. Evol. Microbiol.">
        <title>The Global Catalogue of Microorganisms (GCM) 10K type strain sequencing project: providing services to taxonomists for standard genome sequencing and annotation.</title>
        <authorList>
            <consortium name="The Broad Institute Genomics Platform"/>
            <consortium name="The Broad Institute Genome Sequencing Center for Infectious Disease"/>
            <person name="Wu L."/>
            <person name="Ma J."/>
        </authorList>
    </citation>
    <scope>NUCLEOTIDE SEQUENCE [LARGE SCALE GENOMIC DNA]</scope>
    <source>
        <strain evidence="2 3">JCM 15608</strain>
    </source>
</reference>
<dbReference type="EMBL" id="BAAAFA010000010">
    <property type="protein sequence ID" value="GAA0821211.1"/>
    <property type="molecule type" value="Genomic_DNA"/>
</dbReference>
<organism evidence="2 3">
    <name type="scientific">Colwellia asteriadis</name>
    <dbReference type="NCBI Taxonomy" id="517723"/>
    <lineage>
        <taxon>Bacteria</taxon>
        <taxon>Pseudomonadati</taxon>
        <taxon>Pseudomonadota</taxon>
        <taxon>Gammaproteobacteria</taxon>
        <taxon>Alteromonadales</taxon>
        <taxon>Colwelliaceae</taxon>
        <taxon>Colwellia</taxon>
    </lineage>
</organism>
<sequence length="166" mass="18761">MAYMSAPYSAEKAKKTFYSALHFNKNQNRVINTWAITLKCLNAPYTATNMSFGIVMVYDEWKQERLANIEIGVLLLPEVTKQGFAKEALMGLLGYCFNKLSLTQVNIRFHQDNNLMQIIARKLGFTSLAHKSPNNLSLSKSKSTLKSKNAMLVQQLTAQQWQAGHV</sequence>
<comment type="caution">
    <text evidence="2">The sequence shown here is derived from an EMBL/GenBank/DDBJ whole genome shotgun (WGS) entry which is preliminary data.</text>
</comment>
<dbReference type="SUPFAM" id="SSF55729">
    <property type="entry name" value="Acyl-CoA N-acyltransferases (Nat)"/>
    <property type="match status" value="1"/>
</dbReference>
<proteinExistence type="predicted"/>
<feature type="domain" description="N-acetyltransferase" evidence="1">
    <location>
        <begin position="1"/>
        <end position="126"/>
    </location>
</feature>
<protein>
    <recommendedName>
        <fullName evidence="1">N-acetyltransferase domain-containing protein</fullName>
    </recommendedName>
</protein>
<dbReference type="PANTHER" id="PTHR43792:SF1">
    <property type="entry name" value="N-ACETYLTRANSFERASE DOMAIN-CONTAINING PROTEIN"/>
    <property type="match status" value="1"/>
</dbReference>
<accession>A0ABN1LAM4</accession>
<gene>
    <name evidence="2" type="ORF">GCM10009111_27820</name>
</gene>
<dbReference type="InterPro" id="IPR051531">
    <property type="entry name" value="N-acetyltransferase"/>
</dbReference>
<dbReference type="InterPro" id="IPR016181">
    <property type="entry name" value="Acyl_CoA_acyltransferase"/>
</dbReference>
<dbReference type="Proteomes" id="UP001500021">
    <property type="component" value="Unassembled WGS sequence"/>
</dbReference>
<name>A0ABN1LAM4_9GAMM</name>
<keyword evidence="3" id="KW-1185">Reference proteome</keyword>
<dbReference type="PANTHER" id="PTHR43792">
    <property type="entry name" value="GNAT FAMILY, PUTATIVE (AFU_ORTHOLOGUE AFUA_3G00765)-RELATED-RELATED"/>
    <property type="match status" value="1"/>
</dbReference>
<evidence type="ECO:0000313" key="2">
    <source>
        <dbReference type="EMBL" id="GAA0821211.1"/>
    </source>
</evidence>
<evidence type="ECO:0000313" key="3">
    <source>
        <dbReference type="Proteomes" id="UP001500021"/>
    </source>
</evidence>
<dbReference type="Pfam" id="PF13302">
    <property type="entry name" value="Acetyltransf_3"/>
    <property type="match status" value="1"/>
</dbReference>
<dbReference type="InterPro" id="IPR000182">
    <property type="entry name" value="GNAT_dom"/>
</dbReference>